<name>A0AAV4ETM2_9GAST</name>
<evidence type="ECO:0000313" key="2">
    <source>
        <dbReference type="EMBL" id="GFR64319.1"/>
    </source>
</evidence>
<accession>A0AAV4ETM2</accession>
<proteinExistence type="predicted"/>
<evidence type="ECO:0000256" key="1">
    <source>
        <dbReference type="SAM" id="MobiDB-lite"/>
    </source>
</evidence>
<feature type="compositionally biased region" description="Basic and acidic residues" evidence="1">
    <location>
        <begin position="192"/>
        <end position="206"/>
    </location>
</feature>
<evidence type="ECO:0000313" key="3">
    <source>
        <dbReference type="Proteomes" id="UP000762676"/>
    </source>
</evidence>
<comment type="caution">
    <text evidence="2">The sequence shown here is derived from an EMBL/GenBank/DDBJ whole genome shotgun (WGS) entry which is preliminary data.</text>
</comment>
<gene>
    <name evidence="2" type="ORF">ElyMa_000175500</name>
</gene>
<organism evidence="2 3">
    <name type="scientific">Elysia marginata</name>
    <dbReference type="NCBI Taxonomy" id="1093978"/>
    <lineage>
        <taxon>Eukaryota</taxon>
        <taxon>Metazoa</taxon>
        <taxon>Spiralia</taxon>
        <taxon>Lophotrochozoa</taxon>
        <taxon>Mollusca</taxon>
        <taxon>Gastropoda</taxon>
        <taxon>Heterobranchia</taxon>
        <taxon>Euthyneura</taxon>
        <taxon>Panpulmonata</taxon>
        <taxon>Sacoglossa</taxon>
        <taxon>Placobranchoidea</taxon>
        <taxon>Plakobranchidae</taxon>
        <taxon>Elysia</taxon>
    </lineage>
</organism>
<sequence length="214" mass="24707">MFRILKSTCERYGLNININTLHVDFETSIINAVKELFPATQIKGCCFHLGQAWWRKIQELGLAKEYKDNGSDIGNWLRLIFGLPSIPAKEMDDCFVFTLMANAPGDERISQFSDYLRSFITMDSCSPPPPPEDSKRTTNGCESFHPHFGDQFRSPHPNIFDWLEKIKEEQTKTALKIKAAMKPRKQATNEEAESRKRQKIMNDYKSGELTQYDF</sequence>
<dbReference type="Proteomes" id="UP000762676">
    <property type="component" value="Unassembled WGS sequence"/>
</dbReference>
<dbReference type="EMBL" id="BMAT01000340">
    <property type="protein sequence ID" value="GFR64319.1"/>
    <property type="molecule type" value="Genomic_DNA"/>
</dbReference>
<protein>
    <submittedName>
        <fullName evidence="2">Gamma-tubulin complex component</fullName>
    </submittedName>
</protein>
<feature type="region of interest" description="Disordered" evidence="1">
    <location>
        <begin position="178"/>
        <end position="214"/>
    </location>
</feature>
<dbReference type="AlphaFoldDB" id="A0AAV4ETM2"/>
<reference evidence="2 3" key="1">
    <citation type="journal article" date="2021" name="Elife">
        <title>Chloroplast acquisition without the gene transfer in kleptoplastic sea slugs, Plakobranchus ocellatus.</title>
        <authorList>
            <person name="Maeda T."/>
            <person name="Takahashi S."/>
            <person name="Yoshida T."/>
            <person name="Shimamura S."/>
            <person name="Takaki Y."/>
            <person name="Nagai Y."/>
            <person name="Toyoda A."/>
            <person name="Suzuki Y."/>
            <person name="Arimoto A."/>
            <person name="Ishii H."/>
            <person name="Satoh N."/>
            <person name="Nishiyama T."/>
            <person name="Hasebe M."/>
            <person name="Maruyama T."/>
            <person name="Minagawa J."/>
            <person name="Obokata J."/>
            <person name="Shigenobu S."/>
        </authorList>
    </citation>
    <scope>NUCLEOTIDE SEQUENCE [LARGE SCALE GENOMIC DNA]</scope>
</reference>
<keyword evidence="3" id="KW-1185">Reference proteome</keyword>